<dbReference type="SUPFAM" id="SSF46689">
    <property type="entry name" value="Homeodomain-like"/>
    <property type="match status" value="1"/>
</dbReference>
<dbReference type="GO" id="GO:0005634">
    <property type="term" value="C:nucleus"/>
    <property type="evidence" value="ECO:0007669"/>
    <property type="project" value="UniProtKB-SubCell"/>
</dbReference>
<dbReference type="EMBL" id="LGRX02001223">
    <property type="protein sequence ID" value="KAK3286558.1"/>
    <property type="molecule type" value="Genomic_DNA"/>
</dbReference>
<evidence type="ECO:0000256" key="1">
    <source>
        <dbReference type="ARBA" id="ARBA00004123"/>
    </source>
</evidence>
<dbReference type="SMART" id="SM00717">
    <property type="entry name" value="SANT"/>
    <property type="match status" value="1"/>
</dbReference>
<accession>A0AAE0GYI9</accession>
<dbReference type="Gene3D" id="1.10.10.60">
    <property type="entry name" value="Homeodomain-like"/>
    <property type="match status" value="2"/>
</dbReference>
<dbReference type="PANTHER" id="PTHR47998:SF53">
    <property type="entry name" value="MYB TRANSCRIPTION FACTOR"/>
    <property type="match status" value="1"/>
</dbReference>
<keyword evidence="7" id="KW-1185">Reference proteome</keyword>
<protein>
    <recommendedName>
        <fullName evidence="5">Myb-like domain-containing protein</fullName>
    </recommendedName>
</protein>
<dbReference type="Proteomes" id="UP001190700">
    <property type="component" value="Unassembled WGS sequence"/>
</dbReference>
<feature type="domain" description="Myb-like" evidence="5">
    <location>
        <begin position="27"/>
        <end position="76"/>
    </location>
</feature>
<dbReference type="PROSITE" id="PS50090">
    <property type="entry name" value="MYB_LIKE"/>
    <property type="match status" value="1"/>
</dbReference>
<feature type="compositionally biased region" description="Basic residues" evidence="4">
    <location>
        <begin position="690"/>
        <end position="700"/>
    </location>
</feature>
<sequence>MLVKRKPVKARGSTRFHLQARRMANCPWSYQEDGPLTDIVNTLGPHRWAEISKSGQQAGVLCREGKSCRLRKDEFVHAEDLLICQIHAVIGDRWAEIAGRLNGWSDNQVESRFNSHIIRCCKEMLERVYKQHAKGQLPQELYDDLRNLKRSKSSNHNTPSATFPVTTFSDCVNDLTTNALSELEVGLLTTATSEGSAELSADAALEASSGGASGATSFDWDSGLAHRWSLQGTPVPLGSDAQTRACSSSSAGATTWQKRRQEAMTTMGCALEDEESFGQAAHQQWYQASMPIHAGVGIDASAHRHDQLLGEPMARSPVVQPRQGGLQEPRPEWSAGQAVAKTASGTIPTVIASPDGSCAVPGAWAGSTALAELRRTVDSTCDQLKNTANKHLKSAAGDHLKNAAGDHLKSAAGDHLKSAAGDHLKSAAGDHLKSAAGDHIKSAAGDHVKSAAGDHIKSAADDHIKSAAGDHLTNTLQVDSWSDVDHSGNTSGATPIPSSAMPLGRRILPAPANDESLSMLDAPCVMRASAICGGEELGSSAGEAGSAGATAEVEVASAGIKLLCKGSSSAPSYDASHKEAGETKRARRARSGTRDVASGSPENTLRWAVRKRRSDPQTNCNSPAEQALDFSTARSSVMQAAPTLNEISDVDLAEWRNSVREGSMVLLEFWRAASEAMENMSRANPPRNQSGRHTKKKKVSNYRVLNSAGFDKA</sequence>
<dbReference type="CDD" id="cd01670">
    <property type="entry name" value="Death"/>
    <property type="match status" value="1"/>
</dbReference>
<comment type="caution">
    <text evidence="6">The sequence shown here is derived from an EMBL/GenBank/DDBJ whole genome shotgun (WGS) entry which is preliminary data.</text>
</comment>
<evidence type="ECO:0000313" key="7">
    <source>
        <dbReference type="Proteomes" id="UP001190700"/>
    </source>
</evidence>
<name>A0AAE0GYI9_9CHLO</name>
<proteinExistence type="predicted"/>
<dbReference type="GO" id="GO:0000976">
    <property type="term" value="F:transcription cis-regulatory region binding"/>
    <property type="evidence" value="ECO:0007669"/>
    <property type="project" value="TreeGrafter"/>
</dbReference>
<keyword evidence="2" id="KW-0238">DNA-binding</keyword>
<keyword evidence="3" id="KW-0539">Nucleus</keyword>
<evidence type="ECO:0000256" key="2">
    <source>
        <dbReference type="ARBA" id="ARBA00023125"/>
    </source>
</evidence>
<organism evidence="6 7">
    <name type="scientific">Cymbomonas tetramitiformis</name>
    <dbReference type="NCBI Taxonomy" id="36881"/>
    <lineage>
        <taxon>Eukaryota</taxon>
        <taxon>Viridiplantae</taxon>
        <taxon>Chlorophyta</taxon>
        <taxon>Pyramimonadophyceae</taxon>
        <taxon>Pyramimonadales</taxon>
        <taxon>Pyramimonadaceae</taxon>
        <taxon>Cymbomonas</taxon>
    </lineage>
</organism>
<feature type="compositionally biased region" description="Basic and acidic residues" evidence="4">
    <location>
        <begin position="575"/>
        <end position="584"/>
    </location>
</feature>
<evidence type="ECO:0000256" key="3">
    <source>
        <dbReference type="ARBA" id="ARBA00023242"/>
    </source>
</evidence>
<reference evidence="6 7" key="1">
    <citation type="journal article" date="2015" name="Genome Biol. Evol.">
        <title>Comparative Genomics of a Bacterivorous Green Alga Reveals Evolutionary Causalities and Consequences of Phago-Mixotrophic Mode of Nutrition.</title>
        <authorList>
            <person name="Burns J.A."/>
            <person name="Paasch A."/>
            <person name="Narechania A."/>
            <person name="Kim E."/>
        </authorList>
    </citation>
    <scope>NUCLEOTIDE SEQUENCE [LARGE SCALE GENOMIC DNA]</scope>
    <source>
        <strain evidence="6 7">PLY_AMNH</strain>
    </source>
</reference>
<feature type="region of interest" description="Disordered" evidence="4">
    <location>
        <begin position="566"/>
        <end position="605"/>
    </location>
</feature>
<dbReference type="InterPro" id="IPR015495">
    <property type="entry name" value="Myb_TF_plants"/>
</dbReference>
<dbReference type="GO" id="GO:0030154">
    <property type="term" value="P:cell differentiation"/>
    <property type="evidence" value="ECO:0007669"/>
    <property type="project" value="TreeGrafter"/>
</dbReference>
<dbReference type="Pfam" id="PF00249">
    <property type="entry name" value="Myb_DNA-binding"/>
    <property type="match status" value="1"/>
</dbReference>
<dbReference type="InterPro" id="IPR009057">
    <property type="entry name" value="Homeodomain-like_sf"/>
</dbReference>
<evidence type="ECO:0000259" key="5">
    <source>
        <dbReference type="PROSITE" id="PS50090"/>
    </source>
</evidence>
<dbReference type="AlphaFoldDB" id="A0AAE0GYI9"/>
<feature type="region of interest" description="Disordered" evidence="4">
    <location>
        <begin position="679"/>
        <end position="713"/>
    </location>
</feature>
<dbReference type="CDD" id="cd00167">
    <property type="entry name" value="SANT"/>
    <property type="match status" value="1"/>
</dbReference>
<comment type="subcellular location">
    <subcellularLocation>
        <location evidence="1">Nucleus</location>
    </subcellularLocation>
</comment>
<gene>
    <name evidence="6" type="ORF">CYMTET_5893</name>
</gene>
<dbReference type="SUPFAM" id="SSF69349">
    <property type="entry name" value="Phage fibre proteins"/>
    <property type="match status" value="1"/>
</dbReference>
<dbReference type="InterPro" id="IPR001005">
    <property type="entry name" value="SANT/Myb"/>
</dbReference>
<evidence type="ECO:0000313" key="6">
    <source>
        <dbReference type="EMBL" id="KAK3286558.1"/>
    </source>
</evidence>
<dbReference type="PANTHER" id="PTHR47998">
    <property type="entry name" value="TRANSCRIPTION FACTOR MYB51-LIKE ISOFORM X1"/>
    <property type="match status" value="1"/>
</dbReference>
<evidence type="ECO:0000256" key="4">
    <source>
        <dbReference type="SAM" id="MobiDB-lite"/>
    </source>
</evidence>
<dbReference type="GO" id="GO:0006355">
    <property type="term" value="P:regulation of DNA-templated transcription"/>
    <property type="evidence" value="ECO:0007669"/>
    <property type="project" value="TreeGrafter"/>
</dbReference>